<evidence type="ECO:0000313" key="2">
    <source>
        <dbReference type="EMBL" id="KAF7191947.1"/>
    </source>
</evidence>
<feature type="non-terminal residue" evidence="2">
    <location>
        <position position="376"/>
    </location>
</feature>
<feature type="compositionally biased region" description="Basic and acidic residues" evidence="1">
    <location>
        <begin position="367"/>
        <end position="376"/>
    </location>
</feature>
<feature type="compositionally biased region" description="Basic residues" evidence="1">
    <location>
        <begin position="346"/>
        <end position="361"/>
    </location>
</feature>
<feature type="region of interest" description="Disordered" evidence="1">
    <location>
        <begin position="214"/>
        <end position="281"/>
    </location>
</feature>
<feature type="compositionally biased region" description="Acidic residues" evidence="1">
    <location>
        <begin position="234"/>
        <end position="246"/>
    </location>
</feature>
<name>A0A8H6RJY8_9PEZI</name>
<reference evidence="2" key="1">
    <citation type="submission" date="2020-04" db="EMBL/GenBank/DDBJ databases">
        <title>Draft genome resource of the tomato pathogen Pseudocercospora fuligena.</title>
        <authorList>
            <person name="Zaccaron A."/>
        </authorList>
    </citation>
    <scope>NUCLEOTIDE SEQUENCE</scope>
    <source>
        <strain evidence="2">PF001</strain>
    </source>
</reference>
<dbReference type="Proteomes" id="UP000660729">
    <property type="component" value="Unassembled WGS sequence"/>
</dbReference>
<protein>
    <submittedName>
        <fullName evidence="2">Uncharacterized protein</fullName>
    </submittedName>
</protein>
<keyword evidence="3" id="KW-1185">Reference proteome</keyword>
<accession>A0A8H6RJY8</accession>
<dbReference type="OrthoDB" id="10582715at2759"/>
<feature type="region of interest" description="Disordered" evidence="1">
    <location>
        <begin position="309"/>
        <end position="376"/>
    </location>
</feature>
<sequence length="376" mass="41253">KNTVCFSSHGVSQAPWIAASKTWIAYAAGGYRICSCSKSFTTKDDRDPQAQLGKVEVRHNSGFKLDVLVTSFLPWSMVVNSKCRLSGLMPAFRNQMVGAKEYARNGFGANAPFKAGRYPDKKFKPTKAGAWPRMTARAVSYWDNLVSGTNKRVSKAVANAKAQQTGGLARNREALARMGRGPKNAPRDVQDDDEEYEELYDGDDDDYVAAIQERDVSEGVPEDVEPSEDRYTELEEDDAAAGEQVEDLTTTSPHMKHPRDVDEEEDEASIEAREARKGKGRFHKFLKNIGRSEPEEDAEYVAKIKARGARKPYKVVGTSPPLPTEAPTVTIAAPKTAPSASVTGISKKHKHGKGRHPKHGASAKLARPTEKAKAYS</sequence>
<evidence type="ECO:0000256" key="1">
    <source>
        <dbReference type="SAM" id="MobiDB-lite"/>
    </source>
</evidence>
<dbReference type="EMBL" id="JABCIY010000153">
    <property type="protein sequence ID" value="KAF7191947.1"/>
    <property type="molecule type" value="Genomic_DNA"/>
</dbReference>
<organism evidence="2 3">
    <name type="scientific">Pseudocercospora fuligena</name>
    <dbReference type="NCBI Taxonomy" id="685502"/>
    <lineage>
        <taxon>Eukaryota</taxon>
        <taxon>Fungi</taxon>
        <taxon>Dikarya</taxon>
        <taxon>Ascomycota</taxon>
        <taxon>Pezizomycotina</taxon>
        <taxon>Dothideomycetes</taxon>
        <taxon>Dothideomycetidae</taxon>
        <taxon>Mycosphaerellales</taxon>
        <taxon>Mycosphaerellaceae</taxon>
        <taxon>Pseudocercospora</taxon>
    </lineage>
</organism>
<dbReference type="AlphaFoldDB" id="A0A8H6RJY8"/>
<comment type="caution">
    <text evidence="2">The sequence shown here is derived from an EMBL/GenBank/DDBJ whole genome shotgun (WGS) entry which is preliminary data.</text>
</comment>
<gene>
    <name evidence="2" type="ORF">HII31_06757</name>
</gene>
<proteinExistence type="predicted"/>
<evidence type="ECO:0000313" key="3">
    <source>
        <dbReference type="Proteomes" id="UP000660729"/>
    </source>
</evidence>